<accession>A0A382BSM1</accession>
<dbReference type="AlphaFoldDB" id="A0A382BSM1"/>
<reference evidence="2" key="1">
    <citation type="submission" date="2018-05" db="EMBL/GenBank/DDBJ databases">
        <authorList>
            <person name="Lanie J.A."/>
            <person name="Ng W.-L."/>
            <person name="Kazmierczak K.M."/>
            <person name="Andrzejewski T.M."/>
            <person name="Davidsen T.M."/>
            <person name="Wayne K.J."/>
            <person name="Tettelin H."/>
            <person name="Glass J.I."/>
            <person name="Rusch D."/>
            <person name="Podicherti R."/>
            <person name="Tsui H.-C.T."/>
            <person name="Winkler M.E."/>
        </authorList>
    </citation>
    <scope>NUCLEOTIDE SEQUENCE</scope>
</reference>
<keyword evidence="1" id="KW-1133">Transmembrane helix</keyword>
<feature type="transmembrane region" description="Helical" evidence="1">
    <location>
        <begin position="16"/>
        <end position="33"/>
    </location>
</feature>
<protein>
    <submittedName>
        <fullName evidence="2">Uncharacterized protein</fullName>
    </submittedName>
</protein>
<proteinExistence type="predicted"/>
<organism evidence="2">
    <name type="scientific">marine metagenome</name>
    <dbReference type="NCBI Taxonomy" id="408172"/>
    <lineage>
        <taxon>unclassified sequences</taxon>
        <taxon>metagenomes</taxon>
        <taxon>ecological metagenomes</taxon>
    </lineage>
</organism>
<keyword evidence="1" id="KW-0812">Transmembrane</keyword>
<evidence type="ECO:0000256" key="1">
    <source>
        <dbReference type="SAM" id="Phobius"/>
    </source>
</evidence>
<dbReference type="EMBL" id="UINC01031065">
    <property type="protein sequence ID" value="SVB16511.1"/>
    <property type="molecule type" value="Genomic_DNA"/>
</dbReference>
<feature type="non-terminal residue" evidence="2">
    <location>
        <position position="1"/>
    </location>
</feature>
<gene>
    <name evidence="2" type="ORF">METZ01_LOCUS169365</name>
</gene>
<evidence type="ECO:0000313" key="2">
    <source>
        <dbReference type="EMBL" id="SVB16511.1"/>
    </source>
</evidence>
<name>A0A382BSM1_9ZZZZ</name>
<sequence length="87" mass="9384">VAKHLNALLNIFRDRPIVSTTSFLFIIVLVWAFSSGEKTIPGKADFYPSPGSTSSGFYLNAAAINSSNRCGNSGCHPDIHAQWQLSA</sequence>
<feature type="non-terminal residue" evidence="2">
    <location>
        <position position="87"/>
    </location>
</feature>
<keyword evidence="1" id="KW-0472">Membrane</keyword>